<evidence type="ECO:0000313" key="9">
    <source>
        <dbReference type="EMBL" id="KFN48844.1"/>
    </source>
</evidence>
<dbReference type="PANTHER" id="PTHR43210:SF5">
    <property type="entry name" value="DETHIOBIOTIN SYNTHETASE"/>
    <property type="match status" value="1"/>
</dbReference>
<evidence type="ECO:0000256" key="3">
    <source>
        <dbReference type="ARBA" id="ARBA00022723"/>
    </source>
</evidence>
<comment type="pathway">
    <text evidence="8">Cofactor biosynthesis; biotin biosynthesis; biotin from 7,8-diaminononanoate: step 1/2.</text>
</comment>
<protein>
    <recommendedName>
        <fullName evidence="8">ATP-dependent dethiobiotin synthetase BioD</fullName>
        <ecNumber evidence="8">6.3.3.3</ecNumber>
    </recommendedName>
    <alternativeName>
        <fullName evidence="8">DTB synthetase</fullName>
        <shortName evidence="8">DTBS</shortName>
    </alternativeName>
    <alternativeName>
        <fullName evidence="8">Dethiobiotin synthase</fullName>
    </alternativeName>
</protein>
<dbReference type="HAMAP" id="MF_00336">
    <property type="entry name" value="BioD"/>
    <property type="match status" value="1"/>
</dbReference>
<feature type="binding site" evidence="8">
    <location>
        <position position="62"/>
    </location>
    <ligand>
        <name>ATP</name>
        <dbReference type="ChEBI" id="CHEBI:30616"/>
    </ligand>
</feature>
<dbReference type="SUPFAM" id="SSF52540">
    <property type="entry name" value="P-loop containing nucleoside triphosphate hydrolases"/>
    <property type="match status" value="1"/>
</dbReference>
<dbReference type="Pfam" id="PF13500">
    <property type="entry name" value="AAA_26"/>
    <property type="match status" value="1"/>
</dbReference>
<dbReference type="InterPro" id="IPR004472">
    <property type="entry name" value="DTB_synth_BioD"/>
</dbReference>
<feature type="binding site" evidence="8">
    <location>
        <begin position="20"/>
        <end position="25"/>
    </location>
    <ligand>
        <name>ATP</name>
        <dbReference type="ChEBI" id="CHEBI:30616"/>
    </ligand>
</feature>
<dbReference type="NCBIfam" id="TIGR00347">
    <property type="entry name" value="bioD"/>
    <property type="match status" value="1"/>
</dbReference>
<dbReference type="InterPro" id="IPR027417">
    <property type="entry name" value="P-loop_NTPase"/>
</dbReference>
<comment type="caution">
    <text evidence="8">Lacks conserved residue(s) required for the propagation of feature annotation.</text>
</comment>
<dbReference type="GO" id="GO:0042803">
    <property type="term" value="F:protein homodimerization activity"/>
    <property type="evidence" value="ECO:0007669"/>
    <property type="project" value="UniProtKB-ARBA"/>
</dbReference>
<evidence type="ECO:0000256" key="7">
    <source>
        <dbReference type="ARBA" id="ARBA00022842"/>
    </source>
</evidence>
<feature type="active site" evidence="8">
    <location>
        <position position="45"/>
    </location>
</feature>
<dbReference type="GO" id="GO:0009102">
    <property type="term" value="P:biotin biosynthetic process"/>
    <property type="evidence" value="ECO:0007669"/>
    <property type="project" value="UniProtKB-UniRule"/>
</dbReference>
<organism evidence="9 10">
    <name type="scientific">Arenimonas malthae CC-JY-1</name>
    <dbReference type="NCBI Taxonomy" id="1384054"/>
    <lineage>
        <taxon>Bacteria</taxon>
        <taxon>Pseudomonadati</taxon>
        <taxon>Pseudomonadota</taxon>
        <taxon>Gammaproteobacteria</taxon>
        <taxon>Lysobacterales</taxon>
        <taxon>Lysobacteraceae</taxon>
        <taxon>Arenimonas</taxon>
    </lineage>
</organism>
<keyword evidence="7 8" id="KW-0460">Magnesium</keyword>
<reference evidence="9 10" key="1">
    <citation type="submission" date="2013-09" db="EMBL/GenBank/DDBJ databases">
        <title>Genome sequencing of Arenimonas malthae.</title>
        <authorList>
            <person name="Chen F."/>
            <person name="Wang G."/>
        </authorList>
    </citation>
    <scope>NUCLEOTIDE SEQUENCE [LARGE SCALE GENOMIC DNA]</scope>
    <source>
        <strain evidence="9 10">CC-JY-1</strain>
    </source>
</reference>
<name>A0A091BDE8_9GAMM</name>
<comment type="similarity">
    <text evidence="8">Belongs to the dethiobiotin synthetase family.</text>
</comment>
<keyword evidence="4 8" id="KW-0547">Nucleotide-binding</keyword>
<dbReference type="EC" id="6.3.3.3" evidence="8"/>
<dbReference type="Proteomes" id="UP000029392">
    <property type="component" value="Unassembled WGS sequence"/>
</dbReference>
<feature type="binding site" evidence="8">
    <location>
        <position position="62"/>
    </location>
    <ligand>
        <name>Mg(2+)</name>
        <dbReference type="ChEBI" id="CHEBI:18420"/>
    </ligand>
</feature>
<keyword evidence="2 8" id="KW-0436">Ligase</keyword>
<evidence type="ECO:0000256" key="5">
    <source>
        <dbReference type="ARBA" id="ARBA00022756"/>
    </source>
</evidence>
<keyword evidence="10" id="KW-1185">Reference proteome</keyword>
<keyword evidence="5 8" id="KW-0093">Biotin biosynthesis</keyword>
<keyword evidence="1 8" id="KW-0963">Cytoplasm</keyword>
<comment type="function">
    <text evidence="8">Catalyzes a mechanistically unusual reaction, the ATP-dependent insertion of CO2 between the N7 and N8 nitrogen atoms of 7,8-diaminopelargonic acid (DAPA, also called 7,8-diammoniononanoate) to form a ureido ring.</text>
</comment>
<proteinExistence type="inferred from homology"/>
<keyword evidence="3 8" id="KW-0479">Metal-binding</keyword>
<accession>A0A091BDE8</accession>
<dbReference type="GO" id="GO:0004141">
    <property type="term" value="F:dethiobiotin synthase activity"/>
    <property type="evidence" value="ECO:0007669"/>
    <property type="project" value="UniProtKB-UniRule"/>
</dbReference>
<evidence type="ECO:0000313" key="10">
    <source>
        <dbReference type="Proteomes" id="UP000029392"/>
    </source>
</evidence>
<comment type="subunit">
    <text evidence="8">Homodimer.</text>
</comment>
<dbReference type="STRING" id="1384054.N790_05610"/>
<feature type="binding site" evidence="8">
    <location>
        <position position="124"/>
    </location>
    <ligand>
        <name>Mg(2+)</name>
        <dbReference type="ChEBI" id="CHEBI:18420"/>
    </ligand>
</feature>
<dbReference type="CDD" id="cd03109">
    <property type="entry name" value="DTBS"/>
    <property type="match status" value="1"/>
</dbReference>
<dbReference type="GO" id="GO:0005829">
    <property type="term" value="C:cytosol"/>
    <property type="evidence" value="ECO:0007669"/>
    <property type="project" value="TreeGrafter"/>
</dbReference>
<evidence type="ECO:0000256" key="8">
    <source>
        <dbReference type="HAMAP-Rule" id="MF_00336"/>
    </source>
</evidence>
<dbReference type="PATRIC" id="fig|1384054.3.peg.1111"/>
<feature type="binding site" evidence="8">
    <location>
        <begin position="213"/>
        <end position="215"/>
    </location>
    <ligand>
        <name>ATP</name>
        <dbReference type="ChEBI" id="CHEBI:30616"/>
    </ligand>
</feature>
<dbReference type="OrthoDB" id="9802097at2"/>
<sequence>MVQGLPEFPNGCFVTGTDTGVGKTFASAAMLHAMRRDGRPAVGMKPVASGCERTPQGWRNEDALALQAASQPRPEYLLVNPYALPEPTAPQIAAALAGVRVALPTILAAHAALAAQAGGRVLVEGAGGWLAPLADGIEQADLARALRLPVVLVVGLRLGCLNHARLTARAIEADGCRYAGWIGNAIEPPGPHAAAYLELLRTHLPGPCLGLLPHVPGGDPAALAANLAGG</sequence>
<dbReference type="GO" id="GO:0005524">
    <property type="term" value="F:ATP binding"/>
    <property type="evidence" value="ECO:0007669"/>
    <property type="project" value="UniProtKB-UniRule"/>
</dbReference>
<dbReference type="FunFam" id="3.40.50.300:FF:000292">
    <property type="entry name" value="ATP-dependent dethiobiotin synthetase BioD"/>
    <property type="match status" value="1"/>
</dbReference>
<evidence type="ECO:0000256" key="6">
    <source>
        <dbReference type="ARBA" id="ARBA00022840"/>
    </source>
</evidence>
<comment type="catalytic activity">
    <reaction evidence="8">
        <text>(7R,8S)-7,8-diammoniononanoate + CO2 + ATP = (4R,5S)-dethiobiotin + ADP + phosphate + 3 H(+)</text>
        <dbReference type="Rhea" id="RHEA:15805"/>
        <dbReference type="ChEBI" id="CHEBI:15378"/>
        <dbReference type="ChEBI" id="CHEBI:16526"/>
        <dbReference type="ChEBI" id="CHEBI:30616"/>
        <dbReference type="ChEBI" id="CHEBI:43474"/>
        <dbReference type="ChEBI" id="CHEBI:149469"/>
        <dbReference type="ChEBI" id="CHEBI:149473"/>
        <dbReference type="ChEBI" id="CHEBI:456216"/>
        <dbReference type="EC" id="6.3.3.3"/>
    </reaction>
</comment>
<dbReference type="PIRSF" id="PIRSF006755">
    <property type="entry name" value="DTB_synth"/>
    <property type="match status" value="1"/>
</dbReference>
<feature type="binding site" evidence="8">
    <location>
        <position position="24"/>
    </location>
    <ligand>
        <name>Mg(2+)</name>
        <dbReference type="ChEBI" id="CHEBI:18420"/>
    </ligand>
</feature>
<dbReference type="UniPathway" id="UPA00078">
    <property type="reaction ID" value="UER00161"/>
</dbReference>
<comment type="caution">
    <text evidence="9">The sequence shown here is derived from an EMBL/GenBank/DDBJ whole genome shotgun (WGS) entry which is preliminary data.</text>
</comment>
<dbReference type="PANTHER" id="PTHR43210">
    <property type="entry name" value="DETHIOBIOTIN SYNTHETASE"/>
    <property type="match status" value="1"/>
</dbReference>
<dbReference type="RefSeq" id="WP_052385735.1">
    <property type="nucleotide sequence ID" value="NZ_AVCH01000143.1"/>
</dbReference>
<feature type="binding site" evidence="8">
    <location>
        <begin position="124"/>
        <end position="127"/>
    </location>
    <ligand>
        <name>ATP</name>
        <dbReference type="ChEBI" id="CHEBI:30616"/>
    </ligand>
</feature>
<dbReference type="Gene3D" id="3.40.50.300">
    <property type="entry name" value="P-loop containing nucleotide triphosphate hydrolases"/>
    <property type="match status" value="1"/>
</dbReference>
<keyword evidence="6 8" id="KW-0067">ATP-binding</keyword>
<gene>
    <name evidence="8" type="primary">bioD</name>
    <name evidence="9" type="ORF">N790_05610</name>
</gene>
<evidence type="ECO:0000256" key="4">
    <source>
        <dbReference type="ARBA" id="ARBA00022741"/>
    </source>
</evidence>
<evidence type="ECO:0000256" key="1">
    <source>
        <dbReference type="ARBA" id="ARBA00022490"/>
    </source>
</evidence>
<comment type="subcellular location">
    <subcellularLocation>
        <location evidence="8">Cytoplasm</location>
    </subcellularLocation>
</comment>
<dbReference type="eggNOG" id="COG0132">
    <property type="taxonomic scope" value="Bacteria"/>
</dbReference>
<feature type="binding site" evidence="8">
    <location>
        <position position="49"/>
    </location>
    <ligand>
        <name>substrate</name>
    </ligand>
</feature>
<evidence type="ECO:0000256" key="2">
    <source>
        <dbReference type="ARBA" id="ARBA00022598"/>
    </source>
</evidence>
<dbReference type="GO" id="GO:0000287">
    <property type="term" value="F:magnesium ion binding"/>
    <property type="evidence" value="ECO:0007669"/>
    <property type="project" value="UniProtKB-UniRule"/>
</dbReference>
<comment type="cofactor">
    <cofactor evidence="8">
        <name>Mg(2+)</name>
        <dbReference type="ChEBI" id="CHEBI:18420"/>
    </cofactor>
</comment>
<dbReference type="EMBL" id="AVCH01000143">
    <property type="protein sequence ID" value="KFN48844.1"/>
    <property type="molecule type" value="Genomic_DNA"/>
</dbReference>
<dbReference type="AlphaFoldDB" id="A0A091BDE8"/>